<keyword evidence="2" id="KW-1185">Reference proteome</keyword>
<evidence type="ECO:0000313" key="1">
    <source>
        <dbReference type="EMBL" id="ASD52155.1"/>
    </source>
</evidence>
<evidence type="ECO:0000313" key="2">
    <source>
        <dbReference type="Proteomes" id="UP000247773"/>
    </source>
</evidence>
<sequence length="198" mass="22699">MLDKETIQINEMMLKCLRRQSFNATTPYSKELCVDTISLRTGTSIEHAKEFIDYVDTLAKTVLLQSLKDLKFNANILKPGICYNASVHVCINFKKLKSVKYGLGENLVNRIASEIMSNLFTEWEFYSGNPLYPVPRRKDLAKNLAEGEEAINLAYTDAEQAYDGVFWAPGTDHRWEGEYGRLRIELLDFLIESLEKLC</sequence>
<reference evidence="1 2" key="1">
    <citation type="submission" date="2017-04" db="EMBL/GenBank/DDBJ databases">
        <title>Isolation of lytic bacteriophages infecting Pseudomonas strains for biocontrol of fish and shrimp spoilage during chilled storage.</title>
        <authorList>
            <person name="Yang Z."/>
            <person name="Tao X."/>
            <person name="Gao L."/>
            <person name="Rao S."/>
        </authorList>
    </citation>
    <scope>NUCLEOTIDE SEQUENCE [LARGE SCALE GENOMIC DNA]</scope>
</reference>
<protein>
    <submittedName>
        <fullName evidence="1">Uncharacterized protein</fullName>
    </submittedName>
</protein>
<dbReference type="EMBL" id="KY971610">
    <property type="protein sequence ID" value="ASD52155.1"/>
    <property type="molecule type" value="Genomic_DNA"/>
</dbReference>
<dbReference type="Proteomes" id="UP000247773">
    <property type="component" value="Genome"/>
</dbReference>
<organism evidence="1 2">
    <name type="scientific">Pseudomonas phage PspYZU05</name>
    <dbReference type="NCBI Taxonomy" id="1983556"/>
    <lineage>
        <taxon>Viruses</taxon>
        <taxon>Duplodnaviria</taxon>
        <taxon>Heunggongvirae</taxon>
        <taxon>Uroviricota</taxon>
        <taxon>Caudoviricetes</taxon>
        <taxon>Pantevenvirales</taxon>
        <taxon>Straboviridae</taxon>
        <taxon>Jiangsuvirus</taxon>
        <taxon>Jiangsuvirus pspyzu05</taxon>
    </lineage>
</organism>
<name>A0A2U7N2T5_9CAUD</name>
<proteinExistence type="predicted"/>
<gene>
    <name evidence="1" type="ORF">PspYZU05_203</name>
</gene>
<accession>A0A2U7N2T5</accession>